<dbReference type="EMBL" id="SZNT01000262">
    <property type="protein sequence ID" value="TKH09562.1"/>
    <property type="molecule type" value="Genomic_DNA"/>
</dbReference>
<comment type="caution">
    <text evidence="1">The sequence shown here is derived from an EMBL/GenBank/DDBJ whole genome shotgun (WGS) entry which is preliminary data.</text>
</comment>
<sequence length="110" mass="12405">MPGEIEDDAWLTEEIKSELEEKAKEIEAFLPTKNANLERDLLMALGEIQQGLDYESGGSIWMPYRVFLGLDAGMNGTKTKEEQAAINEEGNWTATFTDKEIGWEDPMEGF</sequence>
<evidence type="ECO:0000313" key="2">
    <source>
        <dbReference type="Proteomes" id="UP000309170"/>
    </source>
</evidence>
<dbReference type="Proteomes" id="UP000309170">
    <property type="component" value="Unassembled WGS sequence"/>
</dbReference>
<protein>
    <submittedName>
        <fullName evidence="1">Uncharacterized protein</fullName>
    </submittedName>
</protein>
<organism evidence="1 2">
    <name type="scientific">Peribacillus simplex</name>
    <dbReference type="NCBI Taxonomy" id="1478"/>
    <lineage>
        <taxon>Bacteria</taxon>
        <taxon>Bacillati</taxon>
        <taxon>Bacillota</taxon>
        <taxon>Bacilli</taxon>
        <taxon>Bacillales</taxon>
        <taxon>Bacillaceae</taxon>
        <taxon>Peribacillus</taxon>
    </lineage>
</organism>
<dbReference type="AlphaFoldDB" id="A0A9X8ZF98"/>
<gene>
    <name evidence="1" type="ORF">FC678_16900</name>
</gene>
<evidence type="ECO:0000313" key="1">
    <source>
        <dbReference type="EMBL" id="TKH09562.1"/>
    </source>
</evidence>
<name>A0A9X8ZF98_9BACI</name>
<accession>A0A9X8ZF98</accession>
<proteinExistence type="predicted"/>
<dbReference type="RefSeq" id="WP_137024034.1">
    <property type="nucleotide sequence ID" value="NZ_SZNT01000262.1"/>
</dbReference>
<reference evidence="1 2" key="1">
    <citation type="journal article" date="2019" name="Environ. Microbiol.">
        <title>An active ?-lactamase is a part of an orchestrated cell wall stress resistance network of Bacillus subtilis and related rhizosphere species.</title>
        <authorList>
            <person name="Bucher T."/>
            <person name="Keren-Paz A."/>
            <person name="Hausser J."/>
            <person name="Olender T."/>
            <person name="Cytryn E."/>
            <person name="Kolodkin-Gal I."/>
        </authorList>
    </citation>
    <scope>NUCLEOTIDE SEQUENCE [LARGE SCALE GENOMIC DNA]</scope>
    <source>
        <strain evidence="1 2">I4</strain>
    </source>
</reference>